<evidence type="ECO:0000256" key="2">
    <source>
        <dbReference type="ARBA" id="ARBA00012815"/>
    </source>
</evidence>
<dbReference type="GO" id="GO:0005739">
    <property type="term" value="C:mitochondrion"/>
    <property type="evidence" value="ECO:0007669"/>
    <property type="project" value="TreeGrafter"/>
</dbReference>
<dbReference type="InterPro" id="IPR006195">
    <property type="entry name" value="aa-tRNA-synth_II"/>
</dbReference>
<evidence type="ECO:0000256" key="5">
    <source>
        <dbReference type="PIRSR" id="PIRSR001549-1"/>
    </source>
</evidence>
<protein>
    <recommendedName>
        <fullName evidence="2">histidine--tRNA ligase</fullName>
        <ecNumber evidence="2">6.1.1.21</ecNumber>
    </recommendedName>
</protein>
<comment type="similarity">
    <text evidence="1">Belongs to the class-II aminoacyl-tRNA synthetase family.</text>
</comment>
<dbReference type="InterPro" id="IPR036621">
    <property type="entry name" value="Anticodon-bd_dom_sf"/>
</dbReference>
<sequence>MELKTPKGTTDVVGRVAHRKAEILATIRRVFEDVGGVELDTPVFERRDALAGKYGEEGARLIYDLADQGGELCSLRYDLTVPFARWLAMNPTVRQIQRFQIGKVYRRDQPALARGRLREFWQCDFDIAGRAHDRMMSDAKILGILVRVLSRLGLAGLADNRNSVIVIKLNHRRILDGIFAVAGVPEPLLRPISAAVDKLDKLPWADVRREMLGKGLSADVADRLGHYVQQAGTLQEMLPILQGSSSSSGADDDDSAVLASNNDIQAGVEDMLLLQEYLEAWDIDASAFTLDLSLARGLDYYTGLICEAVMRDDVRDSKKRNLFDSKISISPPLQIGSIAGGGRYDGLVGMYGKEAIPCVGLSIGVDRVFALLQARQSLMVNAIAKPLAPVLDVYVMSADKRDGLLRERARLTARLWDADIRAHYTLKAKPRLDGEMTASKDVPIVVVLHGSELSEGKVQVKQAITGRHGGSFSGVFTTKIVSLDKVVEEIKTMLANSL</sequence>
<comment type="catalytic activity">
    <reaction evidence="4">
        <text>tRNA(His) + L-histidine + ATP = L-histidyl-tRNA(His) + AMP + diphosphate + H(+)</text>
        <dbReference type="Rhea" id="RHEA:17313"/>
        <dbReference type="Rhea" id="RHEA-COMP:9665"/>
        <dbReference type="Rhea" id="RHEA-COMP:9689"/>
        <dbReference type="ChEBI" id="CHEBI:15378"/>
        <dbReference type="ChEBI" id="CHEBI:30616"/>
        <dbReference type="ChEBI" id="CHEBI:33019"/>
        <dbReference type="ChEBI" id="CHEBI:57595"/>
        <dbReference type="ChEBI" id="CHEBI:78442"/>
        <dbReference type="ChEBI" id="CHEBI:78527"/>
        <dbReference type="ChEBI" id="CHEBI:456215"/>
        <dbReference type="EC" id="6.1.1.21"/>
    </reaction>
</comment>
<dbReference type="STRING" id="655863.F0XS27"/>
<dbReference type="AlphaFoldDB" id="F0XS27"/>
<dbReference type="GO" id="GO:0000166">
    <property type="term" value="F:nucleotide binding"/>
    <property type="evidence" value="ECO:0007669"/>
    <property type="project" value="UniProtKB-KW"/>
</dbReference>
<dbReference type="GeneID" id="25981370"/>
<dbReference type="CDD" id="cd00773">
    <property type="entry name" value="HisRS-like_core"/>
    <property type="match status" value="1"/>
</dbReference>
<evidence type="ECO:0000256" key="3">
    <source>
        <dbReference type="ARBA" id="ARBA00022741"/>
    </source>
</evidence>
<dbReference type="InterPro" id="IPR004154">
    <property type="entry name" value="Anticodon-bd"/>
</dbReference>
<dbReference type="InterPro" id="IPR041715">
    <property type="entry name" value="HisRS-like_core"/>
</dbReference>
<dbReference type="HOGENOM" id="CLU_025113_4_0_1"/>
<dbReference type="GO" id="GO:0006427">
    <property type="term" value="P:histidyl-tRNA aminoacylation"/>
    <property type="evidence" value="ECO:0007669"/>
    <property type="project" value="TreeGrafter"/>
</dbReference>
<dbReference type="PROSITE" id="PS50862">
    <property type="entry name" value="AA_TRNA_LIGASE_II"/>
    <property type="match status" value="1"/>
</dbReference>
<feature type="binding site" evidence="5">
    <location>
        <position position="296"/>
    </location>
    <ligand>
        <name>L-histidine</name>
        <dbReference type="ChEBI" id="CHEBI:57595"/>
    </ligand>
</feature>
<feature type="binding site" evidence="5">
    <location>
        <position position="122"/>
    </location>
    <ligand>
        <name>L-histidine</name>
        <dbReference type="ChEBI" id="CHEBI:57595"/>
    </ligand>
</feature>
<evidence type="ECO:0000259" key="6">
    <source>
        <dbReference type="PROSITE" id="PS50862"/>
    </source>
</evidence>
<name>F0XS27_GROCL</name>
<dbReference type="InterPro" id="IPR045864">
    <property type="entry name" value="aa-tRNA-synth_II/BPL/LPL"/>
</dbReference>
<feature type="binding site" evidence="5">
    <location>
        <position position="126"/>
    </location>
    <ligand>
        <name>L-histidine</name>
        <dbReference type="ChEBI" id="CHEBI:57595"/>
    </ligand>
</feature>
<dbReference type="PANTHER" id="PTHR11476">
    <property type="entry name" value="HISTIDYL-TRNA SYNTHETASE"/>
    <property type="match status" value="1"/>
</dbReference>
<dbReference type="eggNOG" id="KOG1936">
    <property type="taxonomic scope" value="Eukaryota"/>
</dbReference>
<dbReference type="EC" id="6.1.1.21" evidence="2"/>
<dbReference type="SUPFAM" id="SSF55681">
    <property type="entry name" value="Class II aaRS and biotin synthetases"/>
    <property type="match status" value="1"/>
</dbReference>
<dbReference type="InParanoid" id="F0XS27"/>
<dbReference type="EMBL" id="GL629990">
    <property type="protein sequence ID" value="EFW99420.1"/>
    <property type="molecule type" value="Genomic_DNA"/>
</dbReference>
<dbReference type="PANTHER" id="PTHR11476:SF7">
    <property type="entry name" value="HISTIDINE--TRNA LIGASE"/>
    <property type="match status" value="1"/>
</dbReference>
<keyword evidence="8" id="KW-1185">Reference proteome</keyword>
<dbReference type="RefSeq" id="XP_014168903.1">
    <property type="nucleotide sequence ID" value="XM_014313428.1"/>
</dbReference>
<organism evidence="8">
    <name type="scientific">Grosmannia clavigera (strain kw1407 / UAMH 11150)</name>
    <name type="common">Blue stain fungus</name>
    <name type="synonym">Graphiocladiella clavigera</name>
    <dbReference type="NCBI Taxonomy" id="655863"/>
    <lineage>
        <taxon>Eukaryota</taxon>
        <taxon>Fungi</taxon>
        <taxon>Dikarya</taxon>
        <taxon>Ascomycota</taxon>
        <taxon>Pezizomycotina</taxon>
        <taxon>Sordariomycetes</taxon>
        <taxon>Sordariomycetidae</taxon>
        <taxon>Ophiostomatales</taxon>
        <taxon>Ophiostomataceae</taxon>
        <taxon>Leptographium</taxon>
    </lineage>
</organism>
<reference evidence="7 8" key="1">
    <citation type="journal article" date="2011" name="Proc. Natl. Acad. Sci. U.S.A.">
        <title>Genome and transcriptome analyses of the mountain pine beetle-fungal symbiont Grosmannia clavigera, a lodgepole pine pathogen.</title>
        <authorList>
            <person name="DiGuistini S."/>
            <person name="Wang Y."/>
            <person name="Liao N.Y."/>
            <person name="Taylor G."/>
            <person name="Tanguay P."/>
            <person name="Feau N."/>
            <person name="Henrissat B."/>
            <person name="Chan S.K."/>
            <person name="Hesse-Orce U."/>
            <person name="Alamouti S.M."/>
            <person name="Tsui C.K.M."/>
            <person name="Docking R.T."/>
            <person name="Levasseur A."/>
            <person name="Haridas S."/>
            <person name="Robertson G."/>
            <person name="Birol I."/>
            <person name="Holt R.A."/>
            <person name="Marra M.A."/>
            <person name="Hamelin R.C."/>
            <person name="Hirst M."/>
            <person name="Jones S.J.M."/>
            <person name="Bohlmann J."/>
            <person name="Breuil C."/>
        </authorList>
    </citation>
    <scope>NUCLEOTIDE SEQUENCE [LARGE SCALE GENOMIC DNA]</scope>
    <source>
        <strain evidence="8">kw1407 / UAMH 11150</strain>
    </source>
</reference>
<evidence type="ECO:0000313" key="8">
    <source>
        <dbReference type="Proteomes" id="UP000007796"/>
    </source>
</evidence>
<accession>F0XS27</accession>
<dbReference type="InterPro" id="IPR004516">
    <property type="entry name" value="HisRS/HisZ"/>
</dbReference>
<evidence type="ECO:0000313" key="7">
    <source>
        <dbReference type="EMBL" id="EFW99420.1"/>
    </source>
</evidence>
<dbReference type="Pfam" id="PF13393">
    <property type="entry name" value="tRNA-synt_His"/>
    <property type="match status" value="1"/>
</dbReference>
<proteinExistence type="inferred from homology"/>
<dbReference type="Gene3D" id="3.40.50.800">
    <property type="entry name" value="Anticodon-binding domain"/>
    <property type="match status" value="1"/>
</dbReference>
<gene>
    <name evidence="7" type="ORF">CMQ_7788</name>
</gene>
<feature type="binding site" evidence="5">
    <location>
        <position position="106"/>
    </location>
    <ligand>
        <name>L-histidine</name>
        <dbReference type="ChEBI" id="CHEBI:57595"/>
    </ligand>
</feature>
<evidence type="ECO:0000256" key="1">
    <source>
        <dbReference type="ARBA" id="ARBA00008226"/>
    </source>
</evidence>
<dbReference type="GO" id="GO:0004821">
    <property type="term" value="F:histidine-tRNA ligase activity"/>
    <property type="evidence" value="ECO:0007669"/>
    <property type="project" value="UniProtKB-EC"/>
</dbReference>
<dbReference type="SUPFAM" id="SSF52954">
    <property type="entry name" value="Class II aaRS ABD-related"/>
    <property type="match status" value="1"/>
</dbReference>
<dbReference type="PIRSF" id="PIRSF001549">
    <property type="entry name" value="His-tRNA_synth"/>
    <property type="match status" value="1"/>
</dbReference>
<keyword evidence="3" id="KW-0547">Nucleotide-binding</keyword>
<feature type="binding site" evidence="5">
    <location>
        <begin position="300"/>
        <end position="301"/>
    </location>
    <ligand>
        <name>L-histidine</name>
        <dbReference type="ChEBI" id="CHEBI:57595"/>
    </ligand>
</feature>
<feature type="binding site" evidence="5">
    <location>
        <begin position="78"/>
        <end position="80"/>
    </location>
    <ligand>
        <name>L-histidine</name>
        <dbReference type="ChEBI" id="CHEBI:57595"/>
    </ligand>
</feature>
<evidence type="ECO:0000256" key="4">
    <source>
        <dbReference type="ARBA" id="ARBA00047639"/>
    </source>
</evidence>
<dbReference type="GO" id="GO:0003723">
    <property type="term" value="F:RNA binding"/>
    <property type="evidence" value="ECO:0007669"/>
    <property type="project" value="TreeGrafter"/>
</dbReference>
<dbReference type="Pfam" id="PF03129">
    <property type="entry name" value="HGTP_anticodon"/>
    <property type="match status" value="1"/>
</dbReference>
<dbReference type="GO" id="GO:0032543">
    <property type="term" value="P:mitochondrial translation"/>
    <property type="evidence" value="ECO:0007669"/>
    <property type="project" value="TreeGrafter"/>
</dbReference>
<dbReference type="GO" id="GO:0005829">
    <property type="term" value="C:cytosol"/>
    <property type="evidence" value="ECO:0007669"/>
    <property type="project" value="TreeGrafter"/>
</dbReference>
<dbReference type="Gene3D" id="3.30.930.10">
    <property type="entry name" value="Bira Bifunctional Protein, Domain 2"/>
    <property type="match status" value="1"/>
</dbReference>
<dbReference type="Proteomes" id="UP000007796">
    <property type="component" value="Unassembled WGS sequence"/>
</dbReference>
<dbReference type="OrthoDB" id="1906957at2759"/>
<feature type="domain" description="Aminoacyl-transfer RNA synthetases class-II family profile" evidence="6">
    <location>
        <begin position="22"/>
        <end position="389"/>
    </location>
</feature>